<proteinExistence type="predicted"/>
<dbReference type="EMBL" id="CAFBNO010000025">
    <property type="protein sequence ID" value="CAB4955060.1"/>
    <property type="molecule type" value="Genomic_DNA"/>
</dbReference>
<organism evidence="1">
    <name type="scientific">freshwater metagenome</name>
    <dbReference type="NCBI Taxonomy" id="449393"/>
    <lineage>
        <taxon>unclassified sequences</taxon>
        <taxon>metagenomes</taxon>
        <taxon>ecological metagenomes</taxon>
    </lineage>
</organism>
<name>A0A6J7KFV4_9ZZZZ</name>
<protein>
    <submittedName>
        <fullName evidence="1">Unannotated protein</fullName>
    </submittedName>
</protein>
<reference evidence="1" key="1">
    <citation type="submission" date="2020-05" db="EMBL/GenBank/DDBJ databases">
        <authorList>
            <person name="Chiriac C."/>
            <person name="Salcher M."/>
            <person name="Ghai R."/>
            <person name="Kavagutti S V."/>
        </authorList>
    </citation>
    <scope>NUCLEOTIDE SEQUENCE</scope>
</reference>
<evidence type="ECO:0000313" key="1">
    <source>
        <dbReference type="EMBL" id="CAB4955060.1"/>
    </source>
</evidence>
<sequence length="58" mass="6037">MTDLDSASQFEGARAVWCWVAGAHFGDVLDAVGLKVAAVHQIEDVLFFLVGPGHPGGA</sequence>
<dbReference type="AlphaFoldDB" id="A0A6J7KFV4"/>
<gene>
    <name evidence="1" type="ORF">UFOPK3837_00683</name>
</gene>
<accession>A0A6J7KFV4</accession>